<dbReference type="SUPFAM" id="SSF46785">
    <property type="entry name" value="Winged helix' DNA-binding domain"/>
    <property type="match status" value="1"/>
</dbReference>
<proteinExistence type="predicted"/>
<name>A0ABZ2FKH8_9MICO</name>
<dbReference type="SUPFAM" id="SSF48008">
    <property type="entry name" value="GntR ligand-binding domain-like"/>
    <property type="match status" value="1"/>
</dbReference>
<dbReference type="Proteomes" id="UP001381003">
    <property type="component" value="Chromosome"/>
</dbReference>
<dbReference type="SMART" id="SM00895">
    <property type="entry name" value="FCD"/>
    <property type="match status" value="1"/>
</dbReference>
<evidence type="ECO:0000256" key="1">
    <source>
        <dbReference type="ARBA" id="ARBA00023015"/>
    </source>
</evidence>
<keyword evidence="1" id="KW-0805">Transcription regulation</keyword>
<dbReference type="InterPro" id="IPR008920">
    <property type="entry name" value="TF_FadR/GntR_C"/>
</dbReference>
<evidence type="ECO:0000313" key="7">
    <source>
        <dbReference type="Proteomes" id="UP001381003"/>
    </source>
</evidence>
<evidence type="ECO:0000259" key="5">
    <source>
        <dbReference type="PROSITE" id="PS50949"/>
    </source>
</evidence>
<dbReference type="InterPro" id="IPR036388">
    <property type="entry name" value="WH-like_DNA-bd_sf"/>
</dbReference>
<evidence type="ECO:0000256" key="4">
    <source>
        <dbReference type="SAM" id="MobiDB-lite"/>
    </source>
</evidence>
<keyword evidence="7" id="KW-1185">Reference proteome</keyword>
<dbReference type="PANTHER" id="PTHR43537">
    <property type="entry name" value="TRANSCRIPTIONAL REGULATOR, GNTR FAMILY"/>
    <property type="match status" value="1"/>
</dbReference>
<dbReference type="InterPro" id="IPR011711">
    <property type="entry name" value="GntR_C"/>
</dbReference>
<dbReference type="RefSeq" id="WP_338539222.1">
    <property type="nucleotide sequence ID" value="NZ_CP104874.1"/>
</dbReference>
<dbReference type="InterPro" id="IPR000524">
    <property type="entry name" value="Tscrpt_reg_HTH_GntR"/>
</dbReference>
<dbReference type="CDD" id="cd07377">
    <property type="entry name" value="WHTH_GntR"/>
    <property type="match status" value="1"/>
</dbReference>
<keyword evidence="3" id="KW-0804">Transcription</keyword>
<gene>
    <name evidence="6" type="ORF">N5P18_08000</name>
</gene>
<evidence type="ECO:0000313" key="6">
    <source>
        <dbReference type="EMBL" id="WWF06799.1"/>
    </source>
</evidence>
<dbReference type="SMART" id="SM00345">
    <property type="entry name" value="HTH_GNTR"/>
    <property type="match status" value="1"/>
</dbReference>
<dbReference type="Gene3D" id="1.20.120.530">
    <property type="entry name" value="GntR ligand-binding domain-like"/>
    <property type="match status" value="1"/>
</dbReference>
<protein>
    <submittedName>
        <fullName evidence="6">FCD domain-containing protein</fullName>
    </submittedName>
</protein>
<dbReference type="InterPro" id="IPR036390">
    <property type="entry name" value="WH_DNA-bd_sf"/>
</dbReference>
<reference evidence="6 7" key="1">
    <citation type="submission" date="2022-09" db="EMBL/GenBank/DDBJ databases">
        <title>Complete genome sequence of Janibacter terrae strain COS04-44, PCL-degrading bacteria isolated from oil spilled coast.</title>
        <authorList>
            <person name="Park H."/>
            <person name="Kim J.Y."/>
            <person name="An S.H."/>
            <person name="Lee C.M."/>
            <person name="Weon H.-Y."/>
        </authorList>
    </citation>
    <scope>NUCLEOTIDE SEQUENCE [LARGE SCALE GENOMIC DNA]</scope>
    <source>
        <strain evidence="6 7">COS04-44</strain>
    </source>
</reference>
<organism evidence="6 7">
    <name type="scientific">Janibacter terrae</name>
    <dbReference type="NCBI Taxonomy" id="103817"/>
    <lineage>
        <taxon>Bacteria</taxon>
        <taxon>Bacillati</taxon>
        <taxon>Actinomycetota</taxon>
        <taxon>Actinomycetes</taxon>
        <taxon>Micrococcales</taxon>
        <taxon>Intrasporangiaceae</taxon>
        <taxon>Janibacter</taxon>
    </lineage>
</organism>
<keyword evidence="2" id="KW-0238">DNA-binding</keyword>
<feature type="domain" description="HTH gntR-type" evidence="5">
    <location>
        <begin position="13"/>
        <end position="83"/>
    </location>
</feature>
<evidence type="ECO:0000256" key="2">
    <source>
        <dbReference type="ARBA" id="ARBA00023125"/>
    </source>
</evidence>
<evidence type="ECO:0000256" key="3">
    <source>
        <dbReference type="ARBA" id="ARBA00023163"/>
    </source>
</evidence>
<dbReference type="PRINTS" id="PR00035">
    <property type="entry name" value="HTHGNTR"/>
</dbReference>
<dbReference type="PROSITE" id="PS50949">
    <property type="entry name" value="HTH_GNTR"/>
    <property type="match status" value="1"/>
</dbReference>
<dbReference type="Gene3D" id="1.10.10.10">
    <property type="entry name" value="Winged helix-like DNA-binding domain superfamily/Winged helix DNA-binding domain"/>
    <property type="match status" value="1"/>
</dbReference>
<sequence length="252" mass="27214">MRPLDPRLNRKVLSAVQQISTLLTESILDGSLRPGDRLPSEDVMAENHGVSRPTMRLALRALRVKGAIRVVRGPKGGHIVEDIDPAVIADGLSGRMSLALDGAELTYDQISEVRDELELLSARLAAQRRTDTQLDDLLALDEQLGLSPADRGVGLEDAVRYDMHFHRRLAECSNNPLLVAFASGSIIAFQDRDIAPLGLDGEKLLVHLDLVRAAVVAGDPVAAEAAMGRHLADARPPRARFEAPRQVEPGGG</sequence>
<dbReference type="Pfam" id="PF07729">
    <property type="entry name" value="FCD"/>
    <property type="match status" value="1"/>
</dbReference>
<dbReference type="PANTHER" id="PTHR43537:SF5">
    <property type="entry name" value="UXU OPERON TRANSCRIPTIONAL REGULATOR"/>
    <property type="match status" value="1"/>
</dbReference>
<dbReference type="EMBL" id="CP104874">
    <property type="protein sequence ID" value="WWF06799.1"/>
    <property type="molecule type" value="Genomic_DNA"/>
</dbReference>
<accession>A0ABZ2FKH8</accession>
<feature type="region of interest" description="Disordered" evidence="4">
    <location>
        <begin position="233"/>
        <end position="252"/>
    </location>
</feature>
<dbReference type="Pfam" id="PF00392">
    <property type="entry name" value="GntR"/>
    <property type="match status" value="1"/>
</dbReference>
<feature type="compositionally biased region" description="Basic and acidic residues" evidence="4">
    <location>
        <begin position="233"/>
        <end position="245"/>
    </location>
</feature>